<dbReference type="OrthoDB" id="6514472at2759"/>
<reference evidence="2 3" key="1">
    <citation type="journal article" date="2020" name="Cell">
        <title>Large-Scale Comparative Analyses of Tick Genomes Elucidate Their Genetic Diversity and Vector Capacities.</title>
        <authorList>
            <consortium name="Tick Genome and Microbiome Consortium (TIGMIC)"/>
            <person name="Jia N."/>
            <person name="Wang J."/>
            <person name="Shi W."/>
            <person name="Du L."/>
            <person name="Sun Y."/>
            <person name="Zhan W."/>
            <person name="Jiang J.F."/>
            <person name="Wang Q."/>
            <person name="Zhang B."/>
            <person name="Ji P."/>
            <person name="Bell-Sakyi L."/>
            <person name="Cui X.M."/>
            <person name="Yuan T.T."/>
            <person name="Jiang B.G."/>
            <person name="Yang W.F."/>
            <person name="Lam T.T."/>
            <person name="Chang Q.C."/>
            <person name="Ding S.J."/>
            <person name="Wang X.J."/>
            <person name="Zhu J.G."/>
            <person name="Ruan X.D."/>
            <person name="Zhao L."/>
            <person name="Wei J.T."/>
            <person name="Ye R.Z."/>
            <person name="Que T.C."/>
            <person name="Du C.H."/>
            <person name="Zhou Y.H."/>
            <person name="Cheng J.X."/>
            <person name="Dai P.F."/>
            <person name="Guo W.B."/>
            <person name="Han X.H."/>
            <person name="Huang E.J."/>
            <person name="Li L.F."/>
            <person name="Wei W."/>
            <person name="Gao Y.C."/>
            <person name="Liu J.Z."/>
            <person name="Shao H.Z."/>
            <person name="Wang X."/>
            <person name="Wang C.C."/>
            <person name="Yang T.C."/>
            <person name="Huo Q.B."/>
            <person name="Li W."/>
            <person name="Chen H.Y."/>
            <person name="Chen S.E."/>
            <person name="Zhou L.G."/>
            <person name="Ni X.B."/>
            <person name="Tian J.H."/>
            <person name="Sheng Y."/>
            <person name="Liu T."/>
            <person name="Pan Y.S."/>
            <person name="Xia L.Y."/>
            <person name="Li J."/>
            <person name="Zhao F."/>
            <person name="Cao W.C."/>
        </authorList>
    </citation>
    <scope>NUCLEOTIDE SEQUENCE [LARGE SCALE GENOMIC DNA]</scope>
    <source>
        <strain evidence="2">HaeL-2018</strain>
    </source>
</reference>
<dbReference type="EMBL" id="JABSTR010000144">
    <property type="protein sequence ID" value="KAH9382673.1"/>
    <property type="molecule type" value="Genomic_DNA"/>
</dbReference>
<gene>
    <name evidence="2" type="ORF">HPB48_023227</name>
</gene>
<dbReference type="PANTHER" id="PTHR21301:SF10">
    <property type="entry name" value="REVERSE TRANSCRIPTASE DOMAIN-CONTAINING PROTEIN"/>
    <property type="match status" value="1"/>
</dbReference>
<dbReference type="AlphaFoldDB" id="A0A9J6H6M7"/>
<feature type="domain" description="Reverse transcriptase" evidence="1">
    <location>
        <begin position="1"/>
        <end position="164"/>
    </location>
</feature>
<dbReference type="PROSITE" id="PS50878">
    <property type="entry name" value="RT_POL"/>
    <property type="match status" value="1"/>
</dbReference>
<evidence type="ECO:0000313" key="2">
    <source>
        <dbReference type="EMBL" id="KAH9382673.1"/>
    </source>
</evidence>
<evidence type="ECO:0000259" key="1">
    <source>
        <dbReference type="PROSITE" id="PS50878"/>
    </source>
</evidence>
<protein>
    <recommendedName>
        <fullName evidence="1">Reverse transcriptase domain-containing protein</fullName>
    </recommendedName>
</protein>
<comment type="caution">
    <text evidence="2">The sequence shown here is derived from an EMBL/GenBank/DDBJ whole genome shotgun (WGS) entry which is preliminary data.</text>
</comment>
<evidence type="ECO:0000313" key="3">
    <source>
        <dbReference type="Proteomes" id="UP000821853"/>
    </source>
</evidence>
<accession>A0A9J6H6M7</accession>
<dbReference type="InterPro" id="IPR000477">
    <property type="entry name" value="RT_dom"/>
</dbReference>
<sequence>MEVSLHVFSAKTNKEGCPFRVIVSEKGTWQRDLGRFLQVSLSKLTIDDPFLVRSSEVVSTFLEAQPSEYLSAFSVDIKDLYYSMRHDLLLDAVTDAIDNFGNVNFQTECGISVDKYLDTLVFYFDSTFVDYNDQLYLQNTGVCIGSSLVPVLSDLLLTAFDRTL</sequence>
<dbReference type="OMA" id="MERGTWQ"/>
<keyword evidence="3" id="KW-1185">Reference proteome</keyword>
<name>A0A9J6H6M7_HAELO</name>
<proteinExistence type="predicted"/>
<organism evidence="2 3">
    <name type="scientific">Haemaphysalis longicornis</name>
    <name type="common">Bush tick</name>
    <dbReference type="NCBI Taxonomy" id="44386"/>
    <lineage>
        <taxon>Eukaryota</taxon>
        <taxon>Metazoa</taxon>
        <taxon>Ecdysozoa</taxon>
        <taxon>Arthropoda</taxon>
        <taxon>Chelicerata</taxon>
        <taxon>Arachnida</taxon>
        <taxon>Acari</taxon>
        <taxon>Parasitiformes</taxon>
        <taxon>Ixodida</taxon>
        <taxon>Ixodoidea</taxon>
        <taxon>Ixodidae</taxon>
        <taxon>Haemaphysalinae</taxon>
        <taxon>Haemaphysalis</taxon>
    </lineage>
</organism>
<dbReference type="PANTHER" id="PTHR21301">
    <property type="entry name" value="REVERSE TRANSCRIPTASE"/>
    <property type="match status" value="1"/>
</dbReference>
<dbReference type="VEuPathDB" id="VectorBase:HLOH_051271"/>
<dbReference type="Proteomes" id="UP000821853">
    <property type="component" value="Unassembled WGS sequence"/>
</dbReference>